<evidence type="ECO:0000256" key="3">
    <source>
        <dbReference type="ARBA" id="ARBA00022679"/>
    </source>
</evidence>
<dbReference type="FunFam" id="1.10.510.10:FF:000336">
    <property type="entry name" value="Cysteine-rich receptor-like protein kinase 2"/>
    <property type="match status" value="1"/>
</dbReference>
<evidence type="ECO:0000256" key="11">
    <source>
        <dbReference type="ARBA" id="ARBA00023136"/>
    </source>
</evidence>
<proteinExistence type="predicted"/>
<evidence type="ECO:0000259" key="16">
    <source>
        <dbReference type="PROSITE" id="PS50011"/>
    </source>
</evidence>
<evidence type="ECO:0000256" key="13">
    <source>
        <dbReference type="ARBA" id="ARBA00023180"/>
    </source>
</evidence>
<gene>
    <name evidence="18" type="ORF">RchiOBHm_Chr7g0193291</name>
</gene>
<dbReference type="CDD" id="cd23509">
    <property type="entry name" value="Gnk2-like"/>
    <property type="match status" value="2"/>
</dbReference>
<keyword evidence="9" id="KW-0067">ATP-binding</keyword>
<feature type="domain" description="Protein kinase" evidence="16">
    <location>
        <begin position="326"/>
        <end position="577"/>
    </location>
</feature>
<dbReference type="PROSITE" id="PS50011">
    <property type="entry name" value="PROTEIN_KINASE_DOM"/>
    <property type="match status" value="1"/>
</dbReference>
<keyword evidence="19" id="KW-1185">Reference proteome</keyword>
<dbReference type="Gramene" id="PRQ17283">
    <property type="protein sequence ID" value="PRQ17283"/>
    <property type="gene ID" value="RchiOBHm_Chr7g0193291"/>
</dbReference>
<dbReference type="Gene3D" id="1.10.510.10">
    <property type="entry name" value="Transferase(Phosphotransferase) domain 1"/>
    <property type="match status" value="1"/>
</dbReference>
<keyword evidence="12" id="KW-0675">Receptor</keyword>
<evidence type="ECO:0000256" key="9">
    <source>
        <dbReference type="ARBA" id="ARBA00022840"/>
    </source>
</evidence>
<reference evidence="18 19" key="1">
    <citation type="journal article" date="2018" name="Nat. Genet.">
        <title>The Rosa genome provides new insights in the design of modern roses.</title>
        <authorList>
            <person name="Bendahmane M."/>
        </authorList>
    </citation>
    <scope>NUCLEOTIDE SEQUENCE [LARGE SCALE GENOMIC DNA]</scope>
    <source>
        <strain evidence="19">cv. Old Blush</strain>
    </source>
</reference>
<dbReference type="AlphaFoldDB" id="A0A2P6P5R6"/>
<organism evidence="18 19">
    <name type="scientific">Rosa chinensis</name>
    <name type="common">China rose</name>
    <dbReference type="NCBI Taxonomy" id="74649"/>
    <lineage>
        <taxon>Eukaryota</taxon>
        <taxon>Viridiplantae</taxon>
        <taxon>Streptophyta</taxon>
        <taxon>Embryophyta</taxon>
        <taxon>Tracheophyta</taxon>
        <taxon>Spermatophyta</taxon>
        <taxon>Magnoliopsida</taxon>
        <taxon>eudicotyledons</taxon>
        <taxon>Gunneridae</taxon>
        <taxon>Pentapetalae</taxon>
        <taxon>rosids</taxon>
        <taxon>fabids</taxon>
        <taxon>Rosales</taxon>
        <taxon>Rosaceae</taxon>
        <taxon>Rosoideae</taxon>
        <taxon>Rosoideae incertae sedis</taxon>
        <taxon>Rosa</taxon>
    </lineage>
</organism>
<feature type="transmembrane region" description="Helical" evidence="14">
    <location>
        <begin position="262"/>
        <end position="284"/>
    </location>
</feature>
<keyword evidence="8" id="KW-0418">Kinase</keyword>
<keyword evidence="10 14" id="KW-1133">Transmembrane helix</keyword>
<keyword evidence="3 18" id="KW-0808">Transferase</keyword>
<evidence type="ECO:0000256" key="8">
    <source>
        <dbReference type="ARBA" id="ARBA00022777"/>
    </source>
</evidence>
<feature type="signal peptide" evidence="15">
    <location>
        <begin position="1"/>
        <end position="28"/>
    </location>
</feature>
<dbReference type="SUPFAM" id="SSF56112">
    <property type="entry name" value="Protein kinase-like (PK-like)"/>
    <property type="match status" value="1"/>
</dbReference>
<keyword evidence="4 14" id="KW-0812">Transmembrane</keyword>
<sequence>MRFPIPKLHCSTWVFLIIFVFFFSTSKSDPRISEAGQFCRNSTHTSDSNFIPNFIDAMESISNSVNEKQWGEYSITSPAPKLYAFAQCHSDLSPKDCSTCFAISRTKLPKCLPSTSARIYLDGCFLAYDDLDFSGQALDEDHKNVKCGSPVDFSKDNYMKEGYNLKVRDVIGNLTKKAEGNEGFALVRQRGGVESVYALAQCWRTISDKGCRDCLEEAGKILRGCLPGKQGRAMLAGCYMRYSTARFYDIEEEEEANGNADLWHVLAVIIAGMVISVLSLFGFIMAYRKLQKMTGVDKYSIGTSTSPHKNSLNFKYEMLEKATDYFNASRKLGQGGAGSVFKGTLPDGSNVAVKRLFFNTRQWAFGLQQCSIEGPESLLVYEYVPTKSLNQILFGRGTEQVLSWQQRFNIISGIAEGLVYLHESYSEKIIHRDRKSSNILLDEDLTPKIADFGLARCVGPDKSHLSTGIAGTLGYMAPEYLVRGQLTDKADVYAFGVLVLEIVCGRKNHVFIEGSHSVLYSVYKHYRANTITESVDAMLKGEYSKREASNVLQIGLLCTQASLALRPSMSEVVHMLTDKM</sequence>
<evidence type="ECO:0000256" key="12">
    <source>
        <dbReference type="ARBA" id="ARBA00023170"/>
    </source>
</evidence>
<accession>A0A2P6P5R6</accession>
<dbReference type="InterPro" id="IPR000719">
    <property type="entry name" value="Prot_kinase_dom"/>
</dbReference>
<protein>
    <recommendedName>
        <fullName evidence="20">Protein kinase domain-containing protein</fullName>
    </recommendedName>
</protein>
<name>A0A2P6P5R6_ROSCH</name>
<dbReference type="Pfam" id="PF00069">
    <property type="entry name" value="Pkinase"/>
    <property type="match status" value="1"/>
</dbReference>
<evidence type="ECO:0000259" key="17">
    <source>
        <dbReference type="PROSITE" id="PS51473"/>
    </source>
</evidence>
<feature type="domain" description="Gnk2-homologous" evidence="17">
    <location>
        <begin position="141"/>
        <end position="247"/>
    </location>
</feature>
<dbReference type="GO" id="GO:0016020">
    <property type="term" value="C:membrane"/>
    <property type="evidence" value="ECO:0007669"/>
    <property type="project" value="UniProtKB-SubCell"/>
</dbReference>
<evidence type="ECO:0000256" key="4">
    <source>
        <dbReference type="ARBA" id="ARBA00022692"/>
    </source>
</evidence>
<evidence type="ECO:0000256" key="6">
    <source>
        <dbReference type="ARBA" id="ARBA00022737"/>
    </source>
</evidence>
<evidence type="ECO:0000256" key="15">
    <source>
        <dbReference type="SAM" id="SignalP"/>
    </source>
</evidence>
<dbReference type="GO" id="GO:0005524">
    <property type="term" value="F:ATP binding"/>
    <property type="evidence" value="ECO:0007669"/>
    <property type="project" value="UniProtKB-KW"/>
</dbReference>
<dbReference type="GO" id="GO:0004674">
    <property type="term" value="F:protein serine/threonine kinase activity"/>
    <property type="evidence" value="ECO:0007669"/>
    <property type="project" value="UniProtKB-KW"/>
</dbReference>
<evidence type="ECO:0000256" key="10">
    <source>
        <dbReference type="ARBA" id="ARBA00022989"/>
    </source>
</evidence>
<feature type="chain" id="PRO_5015141935" description="Protein kinase domain-containing protein" evidence="15">
    <location>
        <begin position="29"/>
        <end position="580"/>
    </location>
</feature>
<keyword evidence="13" id="KW-0325">Glycoprotein</keyword>
<dbReference type="Gene3D" id="3.30.200.20">
    <property type="entry name" value="Phosphorylase Kinase, domain 1"/>
    <property type="match status" value="1"/>
</dbReference>
<dbReference type="Pfam" id="PF01657">
    <property type="entry name" value="Stress-antifung"/>
    <property type="match status" value="2"/>
</dbReference>
<dbReference type="Gene3D" id="3.30.430.20">
    <property type="entry name" value="Gnk2 domain, C-X8-C-X2-C motif"/>
    <property type="match status" value="2"/>
</dbReference>
<evidence type="ECO:0000256" key="2">
    <source>
        <dbReference type="ARBA" id="ARBA00022527"/>
    </source>
</evidence>
<dbReference type="FunFam" id="3.30.430.20:FF:000015">
    <property type="entry name" value="Cysteine-rich receptor-like protein kinase 3"/>
    <property type="match status" value="1"/>
</dbReference>
<dbReference type="InterPro" id="IPR002902">
    <property type="entry name" value="GNK2"/>
</dbReference>
<dbReference type="FunFam" id="3.30.430.20:FF:000029">
    <property type="entry name" value="Cysteine-rich receptor-like protein kinase 42"/>
    <property type="match status" value="1"/>
</dbReference>
<dbReference type="InterPro" id="IPR038408">
    <property type="entry name" value="GNK2_sf"/>
</dbReference>
<dbReference type="EMBL" id="PDCK01000045">
    <property type="protein sequence ID" value="PRQ17283.1"/>
    <property type="molecule type" value="Genomic_DNA"/>
</dbReference>
<evidence type="ECO:0000313" key="19">
    <source>
        <dbReference type="Proteomes" id="UP000238479"/>
    </source>
</evidence>
<evidence type="ECO:0008006" key="20">
    <source>
        <dbReference type="Google" id="ProtNLM"/>
    </source>
</evidence>
<dbReference type="PROSITE" id="PS51473">
    <property type="entry name" value="GNK2"/>
    <property type="match status" value="2"/>
</dbReference>
<dbReference type="OMA" id="TIHILSW"/>
<keyword evidence="11 14" id="KW-0472">Membrane</keyword>
<evidence type="ECO:0000256" key="7">
    <source>
        <dbReference type="ARBA" id="ARBA00022741"/>
    </source>
</evidence>
<keyword evidence="7" id="KW-0547">Nucleotide-binding</keyword>
<evidence type="ECO:0000256" key="5">
    <source>
        <dbReference type="ARBA" id="ARBA00022729"/>
    </source>
</evidence>
<evidence type="ECO:0000313" key="18">
    <source>
        <dbReference type="EMBL" id="PRQ17283.1"/>
    </source>
</evidence>
<comment type="subcellular location">
    <subcellularLocation>
        <location evidence="1">Membrane</location>
        <topology evidence="1">Single-pass membrane protein</topology>
    </subcellularLocation>
</comment>
<dbReference type="Proteomes" id="UP000238479">
    <property type="component" value="Chromosome 7"/>
</dbReference>
<dbReference type="InterPro" id="IPR052059">
    <property type="entry name" value="CR_Ser/Thr_kinase"/>
</dbReference>
<keyword evidence="6" id="KW-0677">Repeat</keyword>
<keyword evidence="2" id="KW-0723">Serine/threonine-protein kinase</keyword>
<evidence type="ECO:0000256" key="14">
    <source>
        <dbReference type="SAM" id="Phobius"/>
    </source>
</evidence>
<dbReference type="PANTHER" id="PTHR47973">
    <property type="entry name" value="CYSTEINE-RICH RECEPTOR-LIKE PROTEIN KINASE 3"/>
    <property type="match status" value="1"/>
</dbReference>
<keyword evidence="5 15" id="KW-0732">Signal</keyword>
<comment type="caution">
    <text evidence="18">The sequence shown here is derived from an EMBL/GenBank/DDBJ whole genome shotgun (WGS) entry which is preliminary data.</text>
</comment>
<dbReference type="InterPro" id="IPR011009">
    <property type="entry name" value="Kinase-like_dom_sf"/>
</dbReference>
<feature type="domain" description="Gnk2-homologous" evidence="17">
    <location>
        <begin position="32"/>
        <end position="133"/>
    </location>
</feature>
<evidence type="ECO:0000256" key="1">
    <source>
        <dbReference type="ARBA" id="ARBA00004167"/>
    </source>
</evidence>